<keyword evidence="1 12" id="KW-0240">DNA-directed RNA polymerase</keyword>
<gene>
    <name evidence="12" type="primary">dnaG</name>
    <name evidence="17" type="ordered locus">Cpar_1516</name>
</gene>
<dbReference type="PANTHER" id="PTHR30313">
    <property type="entry name" value="DNA PRIMASE"/>
    <property type="match status" value="1"/>
</dbReference>
<evidence type="ECO:0000256" key="15">
    <source>
        <dbReference type="SAM" id="MobiDB-lite"/>
    </source>
</evidence>
<evidence type="ECO:0000256" key="13">
    <source>
        <dbReference type="PIRNR" id="PIRNR002811"/>
    </source>
</evidence>
<dbReference type="GO" id="GO:0006269">
    <property type="term" value="P:DNA replication, synthesis of primer"/>
    <property type="evidence" value="ECO:0007669"/>
    <property type="project" value="UniProtKB-UniRule"/>
</dbReference>
<dbReference type="NCBIfam" id="TIGR01391">
    <property type="entry name" value="dnaG"/>
    <property type="match status" value="1"/>
</dbReference>
<dbReference type="SMART" id="SM00400">
    <property type="entry name" value="ZnF_CHCC"/>
    <property type="match status" value="1"/>
</dbReference>
<keyword evidence="4 12" id="KW-0548">Nucleotidyltransferase</keyword>
<keyword evidence="2 12" id="KW-0639">Primosome</keyword>
<dbReference type="SMART" id="SM00493">
    <property type="entry name" value="TOPRIM"/>
    <property type="match status" value="1"/>
</dbReference>
<keyword evidence="8 13" id="KW-0862">Zinc</keyword>
<dbReference type="Gene3D" id="3.40.1360.10">
    <property type="match status" value="1"/>
</dbReference>
<dbReference type="Pfam" id="PF08275">
    <property type="entry name" value="DNAG_N"/>
    <property type="match status" value="1"/>
</dbReference>
<evidence type="ECO:0000256" key="2">
    <source>
        <dbReference type="ARBA" id="ARBA00022515"/>
    </source>
</evidence>
<dbReference type="FunFam" id="3.90.580.10:FF:000001">
    <property type="entry name" value="DNA primase"/>
    <property type="match status" value="1"/>
</dbReference>
<dbReference type="STRING" id="517417.Cpar_1516"/>
<dbReference type="GO" id="GO:0008270">
    <property type="term" value="F:zinc ion binding"/>
    <property type="evidence" value="ECO:0007669"/>
    <property type="project" value="UniProtKB-KW"/>
</dbReference>
<dbReference type="EC" id="2.7.7.101" evidence="12"/>
<evidence type="ECO:0000256" key="10">
    <source>
        <dbReference type="ARBA" id="ARBA00023125"/>
    </source>
</evidence>
<keyword evidence="11 12" id="KW-0804">Transcription</keyword>
<feature type="coiled-coil region" evidence="14">
    <location>
        <begin position="601"/>
        <end position="628"/>
    </location>
</feature>
<organism evidence="17 18">
    <name type="scientific">Chlorobaculum parvum (strain DSM 263 / NCIMB 8327)</name>
    <name type="common">Chlorobium vibrioforme subsp. thiosulfatophilum</name>
    <dbReference type="NCBI Taxonomy" id="517417"/>
    <lineage>
        <taxon>Bacteria</taxon>
        <taxon>Pseudomonadati</taxon>
        <taxon>Chlorobiota</taxon>
        <taxon>Chlorobiia</taxon>
        <taxon>Chlorobiales</taxon>
        <taxon>Chlorobiaceae</taxon>
        <taxon>Chlorobaculum</taxon>
    </lineage>
</organism>
<evidence type="ECO:0000256" key="7">
    <source>
        <dbReference type="ARBA" id="ARBA00022771"/>
    </source>
</evidence>
<feature type="domain" description="Toprim" evidence="16">
    <location>
        <begin position="259"/>
        <end position="338"/>
    </location>
</feature>
<dbReference type="PROSITE" id="PS50880">
    <property type="entry name" value="TOPRIM"/>
    <property type="match status" value="1"/>
</dbReference>
<keyword evidence="5 12" id="KW-0235">DNA replication</keyword>
<dbReference type="InterPro" id="IPR037068">
    <property type="entry name" value="DNA_primase_core_N_sf"/>
</dbReference>
<dbReference type="InterPro" id="IPR019475">
    <property type="entry name" value="DNA_primase_DnaB-bd"/>
</dbReference>
<comment type="subunit">
    <text evidence="12">Monomer. Interacts with DnaB.</text>
</comment>
<proteinExistence type="inferred from homology"/>
<dbReference type="Gene3D" id="3.90.580.10">
    <property type="entry name" value="Zinc finger, CHC2-type domain"/>
    <property type="match status" value="1"/>
</dbReference>
<dbReference type="SUPFAM" id="SSF57783">
    <property type="entry name" value="Zinc beta-ribbon"/>
    <property type="match status" value="1"/>
</dbReference>
<dbReference type="GO" id="GO:1990077">
    <property type="term" value="C:primosome complex"/>
    <property type="evidence" value="ECO:0007669"/>
    <property type="project" value="UniProtKB-KW"/>
</dbReference>
<dbReference type="HAMAP" id="MF_00974">
    <property type="entry name" value="DNA_primase_DnaG"/>
    <property type="match status" value="1"/>
</dbReference>
<dbReference type="InterPro" id="IPR030846">
    <property type="entry name" value="DnaG_bac"/>
</dbReference>
<evidence type="ECO:0000256" key="5">
    <source>
        <dbReference type="ARBA" id="ARBA00022705"/>
    </source>
</evidence>
<dbReference type="InterPro" id="IPR013264">
    <property type="entry name" value="DNAG_N"/>
</dbReference>
<accession>B3QPR1</accession>
<comment type="catalytic activity">
    <reaction evidence="12">
        <text>ssDNA + n NTP = ssDNA/pppN(pN)n-1 hybrid + (n-1) diphosphate.</text>
        <dbReference type="EC" id="2.7.7.101"/>
    </reaction>
</comment>
<dbReference type="GO" id="GO:0000428">
    <property type="term" value="C:DNA-directed RNA polymerase complex"/>
    <property type="evidence" value="ECO:0007669"/>
    <property type="project" value="UniProtKB-KW"/>
</dbReference>
<dbReference type="Gene3D" id="3.90.980.10">
    <property type="entry name" value="DNA primase, catalytic core, N-terminal domain"/>
    <property type="match status" value="1"/>
</dbReference>
<evidence type="ECO:0000256" key="8">
    <source>
        <dbReference type="ARBA" id="ARBA00022833"/>
    </source>
</evidence>
<evidence type="ECO:0000256" key="12">
    <source>
        <dbReference type="HAMAP-Rule" id="MF_00974"/>
    </source>
</evidence>
<feature type="compositionally biased region" description="Basic and acidic residues" evidence="15">
    <location>
        <begin position="432"/>
        <end position="441"/>
    </location>
</feature>
<comment type="cofactor">
    <cofactor evidence="13">
        <name>Zn(2+)</name>
        <dbReference type="ChEBI" id="CHEBI:29105"/>
    </cofactor>
    <text evidence="13">Binds 1 zinc ion per monomer.</text>
</comment>
<evidence type="ECO:0000256" key="14">
    <source>
        <dbReference type="SAM" id="Coils"/>
    </source>
</evidence>
<dbReference type="Pfam" id="PF01807">
    <property type="entry name" value="Zn_ribbon_DnaG"/>
    <property type="match status" value="1"/>
</dbReference>
<evidence type="ECO:0000259" key="16">
    <source>
        <dbReference type="PROSITE" id="PS50880"/>
    </source>
</evidence>
<evidence type="ECO:0000256" key="11">
    <source>
        <dbReference type="ARBA" id="ARBA00023163"/>
    </source>
</evidence>
<evidence type="ECO:0000256" key="4">
    <source>
        <dbReference type="ARBA" id="ARBA00022695"/>
    </source>
</evidence>
<comment type="similarity">
    <text evidence="12 13">Belongs to the DnaG primase family.</text>
</comment>
<dbReference type="EMBL" id="CP001099">
    <property type="protein sequence ID" value="ACF11914.1"/>
    <property type="molecule type" value="Genomic_DNA"/>
</dbReference>
<dbReference type="GO" id="GO:0003677">
    <property type="term" value="F:DNA binding"/>
    <property type="evidence" value="ECO:0007669"/>
    <property type="project" value="UniProtKB-KW"/>
</dbReference>
<keyword evidence="10 12" id="KW-0238">DNA-binding</keyword>
<dbReference type="GO" id="GO:0005737">
    <property type="term" value="C:cytoplasm"/>
    <property type="evidence" value="ECO:0007669"/>
    <property type="project" value="TreeGrafter"/>
</dbReference>
<dbReference type="InterPro" id="IPR006295">
    <property type="entry name" value="DNA_primase_DnaG"/>
</dbReference>
<dbReference type="InterPro" id="IPR002694">
    <property type="entry name" value="Znf_CHC2"/>
</dbReference>
<sequence>MIPQRMIDEVRQSSDIVDIVSDYVRLNPSGRHFKALSPFTQEKTPSFIVSPDKQIYKCFSSGKGGNVFTFIMEMEKVTFPEAVEMLAKRAGVDTSKYQLQKAQQEDKQESNQHETLRWAARLFHQTLESDAGRAAYAYLVGKRGLEASTIRKFGLGFAPEAWEFLLDAARRDNIPVEQLTALGLVTRHRERNSLYDTFRNRIIFPILTVGGQVAGFGGRTLSNDPQTPKYINSPESAIFEKSKLLYGMHAAKNDIRKQETAILVEGYMDVIAMHQAGVTNTVASSGTALTRYQAKILKRYTSRVLFLYDGDNAGKKSMLAGIDILLSEGLTPWVVLLPGGDDPDSFIRNYGKEAFLEELESEKSSFQDFQLRCYRDAGLMENPDTASKAISAMTKSIALIADPVQKELYLEELSKKLDLSRQTLRKVMASSNDDRAPRYESRGPSQQKSSPEVKADNRPISVAERTFLEALLESTFYGNEVLDFAASHESMFTLEHPAARAIFTHLVERFREMDDKEGHIDITSEISSLGLEEARNIALDILFRLPVSETNLPSPQEAAQHARRCLSHFLVAVKTIVLEPLQRQKQDILNRLNSTSEKPEEKKLFAQLHDINNQLREMEQEVDESIRGILGE</sequence>
<dbReference type="InterPro" id="IPR050219">
    <property type="entry name" value="DnaG_primase"/>
</dbReference>
<comment type="function">
    <text evidence="12 13">RNA polymerase that catalyzes the synthesis of short RNA molecules used as primers for DNA polymerase during DNA replication.</text>
</comment>
<dbReference type="Pfam" id="PF13155">
    <property type="entry name" value="Toprim_2"/>
    <property type="match status" value="1"/>
</dbReference>
<dbReference type="AlphaFoldDB" id="B3QPR1"/>
<dbReference type="InterPro" id="IPR006171">
    <property type="entry name" value="TOPRIM_dom"/>
</dbReference>
<feature type="region of interest" description="Disordered" evidence="15">
    <location>
        <begin position="428"/>
        <end position="456"/>
    </location>
</feature>
<keyword evidence="18" id="KW-1185">Reference proteome</keyword>
<dbReference type="KEGG" id="cpc:Cpar_1516"/>
<evidence type="ECO:0000313" key="17">
    <source>
        <dbReference type="EMBL" id="ACF11914.1"/>
    </source>
</evidence>
<dbReference type="Pfam" id="PF10410">
    <property type="entry name" value="DnaB_bind"/>
    <property type="match status" value="1"/>
</dbReference>
<evidence type="ECO:0000256" key="9">
    <source>
        <dbReference type="ARBA" id="ARBA00022842"/>
    </source>
</evidence>
<dbReference type="InterPro" id="IPR034151">
    <property type="entry name" value="TOPRIM_DnaG_bac"/>
</dbReference>
<dbReference type="SUPFAM" id="SSF56731">
    <property type="entry name" value="DNA primase core"/>
    <property type="match status" value="1"/>
</dbReference>
<evidence type="ECO:0000256" key="6">
    <source>
        <dbReference type="ARBA" id="ARBA00022723"/>
    </source>
</evidence>
<evidence type="ECO:0000313" key="18">
    <source>
        <dbReference type="Proteomes" id="UP000008811"/>
    </source>
</evidence>
<dbReference type="eggNOG" id="COG0358">
    <property type="taxonomic scope" value="Bacteria"/>
</dbReference>
<dbReference type="FunFam" id="3.40.1360.10:FF:000002">
    <property type="entry name" value="DNA primase"/>
    <property type="match status" value="1"/>
</dbReference>
<dbReference type="GO" id="GO:0003899">
    <property type="term" value="F:DNA-directed RNA polymerase activity"/>
    <property type="evidence" value="ECO:0007669"/>
    <property type="project" value="UniProtKB-UniRule"/>
</dbReference>
<evidence type="ECO:0000256" key="3">
    <source>
        <dbReference type="ARBA" id="ARBA00022679"/>
    </source>
</evidence>
<dbReference type="PANTHER" id="PTHR30313:SF2">
    <property type="entry name" value="DNA PRIMASE"/>
    <property type="match status" value="1"/>
</dbReference>
<keyword evidence="14" id="KW-0175">Coiled coil</keyword>
<keyword evidence="6 13" id="KW-0479">Metal-binding</keyword>
<keyword evidence="3 12" id="KW-0808">Transferase</keyword>
<dbReference type="InterPro" id="IPR036977">
    <property type="entry name" value="DNA_primase_Znf_CHC2"/>
</dbReference>
<keyword evidence="7" id="KW-0863">Zinc-finger</keyword>
<evidence type="ECO:0000256" key="1">
    <source>
        <dbReference type="ARBA" id="ARBA00022478"/>
    </source>
</evidence>
<dbReference type="PIRSF" id="PIRSF002811">
    <property type="entry name" value="DnaG"/>
    <property type="match status" value="1"/>
</dbReference>
<name>B3QPR1_CHLP8</name>
<keyword evidence="9" id="KW-0460">Magnesium</keyword>
<dbReference type="Proteomes" id="UP000008811">
    <property type="component" value="Chromosome"/>
</dbReference>
<comment type="caution">
    <text evidence="12">Lacks conserved residue(s) required for the propagation of feature annotation.</text>
</comment>
<protein>
    <recommendedName>
        <fullName evidence="12 13">DNA primase</fullName>
        <ecNumber evidence="12">2.7.7.101</ecNumber>
    </recommendedName>
</protein>
<dbReference type="CDD" id="cd03364">
    <property type="entry name" value="TOPRIM_DnaG_primases"/>
    <property type="match status" value="1"/>
</dbReference>
<dbReference type="HOGENOM" id="CLU_013501_3_1_10"/>
<reference evidence="17" key="1">
    <citation type="submission" date="2008-06" db="EMBL/GenBank/DDBJ databases">
        <title>Complete sequence of Chlorobaculum parvum NCIB 8327.</title>
        <authorList>
            <consortium name="US DOE Joint Genome Institute"/>
            <person name="Lucas S."/>
            <person name="Copeland A."/>
            <person name="Lapidus A."/>
            <person name="Glavina del Rio T."/>
            <person name="Dalin E."/>
            <person name="Tice H."/>
            <person name="Bruce D."/>
            <person name="Goodwin L."/>
            <person name="Pitluck S."/>
            <person name="Schmutz J."/>
            <person name="Larimer F."/>
            <person name="Land M."/>
            <person name="Hauser L."/>
            <person name="Kyrpides N."/>
            <person name="Mikhailova N."/>
            <person name="Zhao F."/>
            <person name="Li T."/>
            <person name="Liu Z."/>
            <person name="Overmann J."/>
            <person name="Bryant D.A."/>
            <person name="Richardson P."/>
        </authorList>
    </citation>
    <scope>NUCLEOTIDE SEQUENCE [LARGE SCALE GENOMIC DNA]</scope>
    <source>
        <strain evidence="17">NCIB 8327</strain>
    </source>
</reference>